<sequence>MKRLRDGNESHTAGSIGQQERKTGYFEMFQWVNVRTQSNRVGRKAVQCWDTKVNCAQTARSVYLIFSLCCHQHVGASFTNQRLVTHLPVDSQPNSELFTTSCSSQSDTWPTSDSQSDNEYVRIKGTAMAFRLCSSSPTSDCVPGFPVSRRGACEPTRSHGSRALLAKSADHYPPRFVQHRRRGDPLLSLHLLGSMHLLAQFDEDVVHKRSRQCHTPLVHTVFDTSWRTLAQSSRFPLWQQTPNGQFSHVGIPPDNAAGRRVFSGISRFPPLFHSGAAPFSPHFTRIGSQDLAAKSRLNILAQSRHSSSQWSPKKSKRNILPASRQDQDNTREREREREVNLSATHHDVVPLYLYLLARQLLALQFQAAQTETTQHIYNKQHRYKQASHTHRGGSQAAASITKRTQNDSELEDLHTYERGDGKPLISGNNDQCSRREGLTAARRGGGEDQDRKPRPPRMRTATDRTTGCVQCDRNTLPYLALTPLTANDFTPLPNPDTHATIEQRRNEKAGGNREIPEKTRQLAAPSGTIPTCGNPGVGSPPLSACETTPPLTKRPGRALKYTGVGLRNQRTGREKMSWRLEGA</sequence>
<dbReference type="Proteomes" id="UP001159363">
    <property type="component" value="Chromosome 7"/>
</dbReference>
<proteinExistence type="predicted"/>
<gene>
    <name evidence="2" type="ORF">PR048_022429</name>
</gene>
<dbReference type="EMBL" id="JARBHB010000008">
    <property type="protein sequence ID" value="KAJ8877966.1"/>
    <property type="molecule type" value="Genomic_DNA"/>
</dbReference>
<feature type="region of interest" description="Disordered" evidence="1">
    <location>
        <begin position="303"/>
        <end position="339"/>
    </location>
</feature>
<accession>A0ABQ9H0Y3</accession>
<feature type="compositionally biased region" description="Polar residues" evidence="1">
    <location>
        <begin position="303"/>
        <end position="312"/>
    </location>
</feature>
<name>A0ABQ9H0Y3_9NEOP</name>
<protein>
    <submittedName>
        <fullName evidence="2">Uncharacterized protein</fullName>
    </submittedName>
</protein>
<feature type="region of interest" description="Disordered" evidence="1">
    <location>
        <begin position="524"/>
        <end position="557"/>
    </location>
</feature>
<feature type="region of interest" description="Disordered" evidence="1">
    <location>
        <begin position="415"/>
        <end position="434"/>
    </location>
</feature>
<feature type="compositionally biased region" description="Basic and acidic residues" evidence="1">
    <location>
        <begin position="444"/>
        <end position="453"/>
    </location>
</feature>
<feature type="region of interest" description="Disordered" evidence="1">
    <location>
        <begin position="439"/>
        <end position="466"/>
    </location>
</feature>
<organism evidence="2 3">
    <name type="scientific">Dryococelus australis</name>
    <dbReference type="NCBI Taxonomy" id="614101"/>
    <lineage>
        <taxon>Eukaryota</taxon>
        <taxon>Metazoa</taxon>
        <taxon>Ecdysozoa</taxon>
        <taxon>Arthropoda</taxon>
        <taxon>Hexapoda</taxon>
        <taxon>Insecta</taxon>
        <taxon>Pterygota</taxon>
        <taxon>Neoptera</taxon>
        <taxon>Polyneoptera</taxon>
        <taxon>Phasmatodea</taxon>
        <taxon>Verophasmatodea</taxon>
        <taxon>Anareolatae</taxon>
        <taxon>Phasmatidae</taxon>
        <taxon>Eurycanthinae</taxon>
        <taxon>Dryococelus</taxon>
    </lineage>
</organism>
<feature type="compositionally biased region" description="Basic residues" evidence="1">
    <location>
        <begin position="380"/>
        <end position="391"/>
    </location>
</feature>
<comment type="caution">
    <text evidence="2">The sequence shown here is derived from an EMBL/GenBank/DDBJ whole genome shotgun (WGS) entry which is preliminary data.</text>
</comment>
<evidence type="ECO:0000313" key="2">
    <source>
        <dbReference type="EMBL" id="KAJ8877966.1"/>
    </source>
</evidence>
<feature type="compositionally biased region" description="Basic and acidic residues" evidence="1">
    <location>
        <begin position="325"/>
        <end position="339"/>
    </location>
</feature>
<reference evidence="2 3" key="1">
    <citation type="submission" date="2023-02" db="EMBL/GenBank/DDBJ databases">
        <title>LHISI_Scaffold_Assembly.</title>
        <authorList>
            <person name="Stuart O.P."/>
            <person name="Cleave R."/>
            <person name="Magrath M.J.L."/>
            <person name="Mikheyev A.S."/>
        </authorList>
    </citation>
    <scope>NUCLEOTIDE SEQUENCE [LARGE SCALE GENOMIC DNA]</scope>
    <source>
        <strain evidence="2">Daus_M_001</strain>
        <tissue evidence="2">Leg muscle</tissue>
    </source>
</reference>
<keyword evidence="3" id="KW-1185">Reference proteome</keyword>
<evidence type="ECO:0000313" key="3">
    <source>
        <dbReference type="Proteomes" id="UP001159363"/>
    </source>
</evidence>
<feature type="region of interest" description="Disordered" evidence="1">
    <location>
        <begin position="380"/>
        <end position="409"/>
    </location>
</feature>
<evidence type="ECO:0000256" key="1">
    <source>
        <dbReference type="SAM" id="MobiDB-lite"/>
    </source>
</evidence>